<keyword evidence="7" id="KW-1278">Translocase</keyword>
<evidence type="ECO:0000256" key="3">
    <source>
        <dbReference type="ARBA" id="ARBA00022475"/>
    </source>
</evidence>
<evidence type="ECO:0000259" key="9">
    <source>
        <dbReference type="PROSITE" id="PS50893"/>
    </source>
</evidence>
<reference evidence="10" key="1">
    <citation type="submission" date="2021-12" db="EMBL/GenBank/DDBJ databases">
        <title>Draft genome sequence of Corynebacterium ammoniagenes strain T-723.</title>
        <authorList>
            <person name="Matsuzawa M."/>
            <person name="Hiratani M."/>
            <person name="Abe I."/>
            <person name="Tsuji Y."/>
            <person name="Nakamura J."/>
        </authorList>
    </citation>
    <scope>NUCLEOTIDE SEQUENCE</scope>
    <source>
        <strain evidence="10">T-723</strain>
    </source>
</reference>
<feature type="domain" description="ABC transporter" evidence="9">
    <location>
        <begin position="11"/>
        <end position="246"/>
    </location>
</feature>
<dbReference type="GO" id="GO:0016887">
    <property type="term" value="F:ATP hydrolysis activity"/>
    <property type="evidence" value="ECO:0007669"/>
    <property type="project" value="InterPro"/>
</dbReference>
<dbReference type="PROSITE" id="PS00211">
    <property type="entry name" value="ABC_TRANSPORTER_1"/>
    <property type="match status" value="1"/>
</dbReference>
<keyword evidence="3" id="KW-1003">Cell membrane</keyword>
<gene>
    <name evidence="10" type="primary">rbsA</name>
    <name evidence="10" type="ORF">CAT723_03430</name>
</gene>
<dbReference type="Pfam" id="PF00005">
    <property type="entry name" value="ABC_tran"/>
    <property type="match status" value="2"/>
</dbReference>
<keyword evidence="8" id="KW-0472">Membrane</keyword>
<comment type="subcellular location">
    <subcellularLocation>
        <location evidence="1">Cell membrane</location>
        <topology evidence="1">Peripheral membrane protein</topology>
    </subcellularLocation>
</comment>
<dbReference type="FunFam" id="3.40.50.300:FF:000127">
    <property type="entry name" value="Ribose import ATP-binding protein RbsA"/>
    <property type="match status" value="1"/>
</dbReference>
<dbReference type="PANTHER" id="PTHR43790:SF9">
    <property type="entry name" value="GALACTOFURANOSE TRANSPORTER ATP-BINDING PROTEIN YTFR"/>
    <property type="match status" value="1"/>
</dbReference>
<dbReference type="Proteomes" id="UP001054925">
    <property type="component" value="Unassembled WGS sequence"/>
</dbReference>
<dbReference type="Gene3D" id="3.40.50.300">
    <property type="entry name" value="P-loop containing nucleotide triphosphate hydrolases"/>
    <property type="match status" value="2"/>
</dbReference>
<sequence length="525" mass="55596">MPDNKDDNTVLQLVNVSKSFGPVNVIKDVTLSVRRGEVQALLGENGAGKSTLIKMIAGVHEPDSGKILIDGSEVTITSTKDSEAHGIATIHQELNLVPTLSVAENIMLGRTPKRFGLVNYKHLNAQAQAALNLIGLDVPLKQPVGELGIAKQQLIEIAKALSMNARILILDEPTAALTGKEVDALFAIIEELKAKGVAMVFISHHLDELARIADTISILRDGEFVAEVPASTDEDTLVQHMVGRAIEDQYPRGVIPEAGAPLLEVSGLTSEGKFDDVSFTVHAGEIVGLAGLVGAGRTEVVRAIAGADKYDSGTVNVSGKKLKTGDIQSAIRAGIGHIPEDRKGQALVLDGTVNENLGYATLASTAKAGLADRSVQKRRAQDVAEKLRIRMANIDQPIRNLSGGNQQKAVFGRWVLANSKVLLLDEPTRGVDVGAKVEIYNIINEITANGGAVLMVSSDLPEVLGMSDRIMVMSGGKIAGELPKDTSQDDIMALAVSNLSSAASAESVHDHDHDAAFSTLKEDSQ</sequence>
<dbReference type="SMART" id="SM00382">
    <property type="entry name" value="AAA"/>
    <property type="match status" value="2"/>
</dbReference>
<evidence type="ECO:0000256" key="6">
    <source>
        <dbReference type="ARBA" id="ARBA00022840"/>
    </source>
</evidence>
<keyword evidence="4" id="KW-0677">Repeat</keyword>
<comment type="caution">
    <text evidence="10">The sequence shown here is derived from an EMBL/GenBank/DDBJ whole genome shotgun (WGS) entry which is preliminary data.</text>
</comment>
<evidence type="ECO:0000256" key="2">
    <source>
        <dbReference type="ARBA" id="ARBA00022448"/>
    </source>
</evidence>
<keyword evidence="6 10" id="KW-0067">ATP-binding</keyword>
<evidence type="ECO:0000256" key="4">
    <source>
        <dbReference type="ARBA" id="ARBA00022737"/>
    </source>
</evidence>
<dbReference type="InterPro" id="IPR003593">
    <property type="entry name" value="AAA+_ATPase"/>
</dbReference>
<proteinExistence type="predicted"/>
<dbReference type="AlphaFoldDB" id="A0AAV5G1E1"/>
<dbReference type="InterPro" id="IPR017871">
    <property type="entry name" value="ABC_transporter-like_CS"/>
</dbReference>
<evidence type="ECO:0000313" key="11">
    <source>
        <dbReference type="Proteomes" id="UP001054925"/>
    </source>
</evidence>
<keyword evidence="5" id="KW-0547">Nucleotide-binding</keyword>
<dbReference type="GO" id="GO:0005524">
    <property type="term" value="F:ATP binding"/>
    <property type="evidence" value="ECO:0007669"/>
    <property type="project" value="UniProtKB-KW"/>
</dbReference>
<dbReference type="SUPFAM" id="SSF52540">
    <property type="entry name" value="P-loop containing nucleoside triphosphate hydrolases"/>
    <property type="match status" value="2"/>
</dbReference>
<evidence type="ECO:0000256" key="5">
    <source>
        <dbReference type="ARBA" id="ARBA00022741"/>
    </source>
</evidence>
<accession>A0AAV5G1E1</accession>
<dbReference type="GO" id="GO:0005886">
    <property type="term" value="C:plasma membrane"/>
    <property type="evidence" value="ECO:0007669"/>
    <property type="project" value="UniProtKB-SubCell"/>
</dbReference>
<evidence type="ECO:0000256" key="1">
    <source>
        <dbReference type="ARBA" id="ARBA00004202"/>
    </source>
</evidence>
<dbReference type="PROSITE" id="PS50893">
    <property type="entry name" value="ABC_TRANSPORTER_2"/>
    <property type="match status" value="2"/>
</dbReference>
<evidence type="ECO:0000313" key="10">
    <source>
        <dbReference type="EMBL" id="GJN41864.1"/>
    </source>
</evidence>
<organism evidence="10 11">
    <name type="scientific">Corynebacterium ammoniagenes</name>
    <name type="common">Brevibacterium ammoniagenes</name>
    <dbReference type="NCBI Taxonomy" id="1697"/>
    <lineage>
        <taxon>Bacteria</taxon>
        <taxon>Bacillati</taxon>
        <taxon>Actinomycetota</taxon>
        <taxon>Actinomycetes</taxon>
        <taxon>Mycobacteriales</taxon>
        <taxon>Corynebacteriaceae</taxon>
        <taxon>Corynebacterium</taxon>
    </lineage>
</organism>
<dbReference type="PANTHER" id="PTHR43790">
    <property type="entry name" value="CARBOHYDRATE TRANSPORT ATP-BINDING PROTEIN MG119-RELATED"/>
    <property type="match status" value="1"/>
</dbReference>
<evidence type="ECO:0000256" key="7">
    <source>
        <dbReference type="ARBA" id="ARBA00022967"/>
    </source>
</evidence>
<feature type="domain" description="ABC transporter" evidence="9">
    <location>
        <begin position="258"/>
        <end position="500"/>
    </location>
</feature>
<name>A0AAV5G1E1_CORAM</name>
<dbReference type="CDD" id="cd03215">
    <property type="entry name" value="ABC_Carb_Monos_II"/>
    <property type="match status" value="1"/>
</dbReference>
<dbReference type="EMBL" id="BQKK01000001">
    <property type="protein sequence ID" value="GJN41864.1"/>
    <property type="molecule type" value="Genomic_DNA"/>
</dbReference>
<dbReference type="InterPro" id="IPR050107">
    <property type="entry name" value="ABC_carbohydrate_import_ATPase"/>
</dbReference>
<dbReference type="RefSeq" id="WP_236163486.1">
    <property type="nucleotide sequence ID" value="NZ_BQKK01000001.1"/>
</dbReference>
<dbReference type="CDD" id="cd03216">
    <property type="entry name" value="ABC_Carb_Monos_I"/>
    <property type="match status" value="1"/>
</dbReference>
<evidence type="ECO:0000256" key="8">
    <source>
        <dbReference type="ARBA" id="ARBA00023136"/>
    </source>
</evidence>
<protein>
    <submittedName>
        <fullName evidence="10">Ribose import ATP-binding protein RbsA</fullName>
    </submittedName>
</protein>
<keyword evidence="2" id="KW-0813">Transport</keyword>
<dbReference type="InterPro" id="IPR027417">
    <property type="entry name" value="P-loop_NTPase"/>
</dbReference>
<dbReference type="InterPro" id="IPR003439">
    <property type="entry name" value="ABC_transporter-like_ATP-bd"/>
</dbReference>